<dbReference type="SMART" id="SM00065">
    <property type="entry name" value="GAF"/>
    <property type="match status" value="1"/>
</dbReference>
<dbReference type="SUPFAM" id="SSF55781">
    <property type="entry name" value="GAF domain-like"/>
    <property type="match status" value="1"/>
</dbReference>
<dbReference type="HOGENOM" id="CLU_578484_0_0_6"/>
<keyword evidence="7" id="KW-1185">Reference proteome</keyword>
<dbReference type="STRING" id="1475481.GCA_000953855_00724"/>
<dbReference type="PROSITE" id="PS50887">
    <property type="entry name" value="GGDEF"/>
    <property type="match status" value="1"/>
</dbReference>
<evidence type="ECO:0000313" key="5">
    <source>
        <dbReference type="EMBL" id="GAN43695.1"/>
    </source>
</evidence>
<reference evidence="5" key="1">
    <citation type="submission" date="2015-03" db="EMBL/GenBank/DDBJ databases">
        <title>Draft genome sequence of Mizugakiibacter sediminis skMP5.</title>
        <authorList>
            <person name="Watanabe T."/>
            <person name="Kojima H."/>
            <person name="Fukui M."/>
        </authorList>
    </citation>
    <scope>NUCLEOTIDE SEQUENCE</scope>
    <source>
        <strain evidence="5">SkMP5</strain>
    </source>
</reference>
<dbReference type="InterPro" id="IPR000160">
    <property type="entry name" value="GGDEF_dom"/>
</dbReference>
<dbReference type="GO" id="GO:0052621">
    <property type="term" value="F:diguanylate cyclase activity"/>
    <property type="evidence" value="ECO:0007669"/>
    <property type="project" value="UniProtKB-EC"/>
</dbReference>
<comment type="catalytic activity">
    <reaction evidence="3">
        <text>2 GTP = 3',3'-c-di-GMP + 2 diphosphate</text>
        <dbReference type="Rhea" id="RHEA:24898"/>
        <dbReference type="ChEBI" id="CHEBI:33019"/>
        <dbReference type="ChEBI" id="CHEBI:37565"/>
        <dbReference type="ChEBI" id="CHEBI:58805"/>
        <dbReference type="EC" id="2.7.7.65"/>
    </reaction>
</comment>
<evidence type="ECO:0000256" key="3">
    <source>
        <dbReference type="ARBA" id="ARBA00034247"/>
    </source>
</evidence>
<dbReference type="SMART" id="SM00267">
    <property type="entry name" value="GGDEF"/>
    <property type="match status" value="1"/>
</dbReference>
<name>A0A0K8QKE7_9GAMM</name>
<evidence type="ECO:0000313" key="6">
    <source>
        <dbReference type="EMBL" id="GAP65425.1"/>
    </source>
</evidence>
<dbReference type="GO" id="GO:0005886">
    <property type="term" value="C:plasma membrane"/>
    <property type="evidence" value="ECO:0007669"/>
    <property type="project" value="TreeGrafter"/>
</dbReference>
<dbReference type="PANTHER" id="PTHR45138">
    <property type="entry name" value="REGULATORY COMPONENTS OF SENSORY TRANSDUCTION SYSTEM"/>
    <property type="match status" value="1"/>
</dbReference>
<dbReference type="Pfam" id="PF13185">
    <property type="entry name" value="GAF_2"/>
    <property type="match status" value="1"/>
</dbReference>
<accession>A0A0K8QKE7</accession>
<dbReference type="FunFam" id="3.30.70.270:FF:000001">
    <property type="entry name" value="Diguanylate cyclase domain protein"/>
    <property type="match status" value="1"/>
</dbReference>
<comment type="cofactor">
    <cofactor evidence="1">
        <name>Mg(2+)</name>
        <dbReference type="ChEBI" id="CHEBI:18420"/>
    </cofactor>
</comment>
<evidence type="ECO:0000259" key="4">
    <source>
        <dbReference type="PROSITE" id="PS50887"/>
    </source>
</evidence>
<dbReference type="EMBL" id="DF970160">
    <property type="protein sequence ID" value="GAP65425.1"/>
    <property type="molecule type" value="Genomic_DNA"/>
</dbReference>
<gene>
    <name evidence="5" type="ORF">MBSD_0204</name>
    <name evidence="6" type="ORF">MBSD_n0714</name>
</gene>
<dbReference type="NCBIfam" id="TIGR00254">
    <property type="entry name" value="GGDEF"/>
    <property type="match status" value="1"/>
</dbReference>
<dbReference type="EC" id="2.7.7.65" evidence="2"/>
<proteinExistence type="predicted"/>
<dbReference type="InterPro" id="IPR003018">
    <property type="entry name" value="GAF"/>
</dbReference>
<evidence type="ECO:0000313" key="7">
    <source>
        <dbReference type="Proteomes" id="UP000253740"/>
    </source>
</evidence>
<dbReference type="AlphaFoldDB" id="A0A0K8QKE7"/>
<dbReference type="InterPro" id="IPR043128">
    <property type="entry name" value="Rev_trsase/Diguanyl_cyclase"/>
</dbReference>
<dbReference type="GO" id="GO:1902201">
    <property type="term" value="P:negative regulation of bacterial-type flagellum-dependent cell motility"/>
    <property type="evidence" value="ECO:0007669"/>
    <property type="project" value="TreeGrafter"/>
</dbReference>
<dbReference type="CDD" id="cd01949">
    <property type="entry name" value="GGDEF"/>
    <property type="match status" value="1"/>
</dbReference>
<dbReference type="GO" id="GO:0043709">
    <property type="term" value="P:cell adhesion involved in single-species biofilm formation"/>
    <property type="evidence" value="ECO:0007669"/>
    <property type="project" value="TreeGrafter"/>
</dbReference>
<sequence>MFPRTEDILSLNRAGSAAEWMDVLRGALARRCGGAVETELHRPQPGHAFPSEEQAPNSLRIDDEDGAPLARLRVDAPAHAGILESLRPHLGHLATLLALERARQKSALADLLVDLSYILLFEEDLDTLLQGVIGYIYRRFHLSLATIGLIEPGSGELTLRAFAGESHVPLELGRTWPADRGITGRALRTGSAVFVPDVTADPEYIEGNALTRAELVIPIRHRGQILGMLNMESPAAESFNADVRAVLDLLADQIGGVLHLTMLKLRLQEVNSATQVMVSELAALNGKLQRANRRLAASAMRDTLTGIGNRRGFDFGLRRAWTEARSKSQLITLLLIDVDHFKAYNDRYGHPAGDACLRSIGQTIRGSLRGHDIVCARYGGEEFAVVLRDAGVVEGHAVAVRICKAVEQLALPHEDTPAGRVSLSVGVASVAPTHGRRAAELVKAADAALYRAKQNGRNRIEIAIEPPAAQSA</sequence>
<dbReference type="Gene3D" id="3.30.70.270">
    <property type="match status" value="1"/>
</dbReference>
<protein>
    <recommendedName>
        <fullName evidence="2">diguanylate cyclase</fullName>
        <ecNumber evidence="2">2.7.7.65</ecNumber>
    </recommendedName>
</protein>
<evidence type="ECO:0000256" key="2">
    <source>
        <dbReference type="ARBA" id="ARBA00012528"/>
    </source>
</evidence>
<reference evidence="6" key="2">
    <citation type="submission" date="2015-08" db="EMBL/GenBank/DDBJ databases">
        <title>Complete DNA Sequence of Pseudomonas syringae pv. actinidiae, the Causal Agent of Kiwifruit Canker Disease.</title>
        <authorList>
            <person name="Rikkerink E.H.A."/>
            <person name="Fineran P.C."/>
        </authorList>
    </citation>
    <scope>NUCLEOTIDE SEQUENCE</scope>
    <source>
        <strain evidence="6">SkMP5</strain>
    </source>
</reference>
<dbReference type="Proteomes" id="UP000253740">
    <property type="component" value="Unassembled WGS sequence"/>
</dbReference>
<dbReference type="InterPro" id="IPR050469">
    <property type="entry name" value="Diguanylate_Cyclase"/>
</dbReference>
<dbReference type="SUPFAM" id="SSF55073">
    <property type="entry name" value="Nucleotide cyclase"/>
    <property type="match status" value="1"/>
</dbReference>
<evidence type="ECO:0000256" key="1">
    <source>
        <dbReference type="ARBA" id="ARBA00001946"/>
    </source>
</evidence>
<dbReference type="OrthoDB" id="9803824at2"/>
<dbReference type="InterPro" id="IPR029016">
    <property type="entry name" value="GAF-like_dom_sf"/>
</dbReference>
<dbReference type="EMBL" id="DF952378">
    <property type="protein sequence ID" value="GAN43695.1"/>
    <property type="molecule type" value="Genomic_DNA"/>
</dbReference>
<organism evidence="6">
    <name type="scientific">Mizugakiibacter sediminis</name>
    <dbReference type="NCBI Taxonomy" id="1475481"/>
    <lineage>
        <taxon>Bacteria</taxon>
        <taxon>Pseudomonadati</taxon>
        <taxon>Pseudomonadota</taxon>
        <taxon>Gammaproteobacteria</taxon>
        <taxon>Lysobacterales</taxon>
        <taxon>Rhodanobacteraceae</taxon>
        <taxon>Mizugakiibacter</taxon>
    </lineage>
</organism>
<dbReference type="Pfam" id="PF00990">
    <property type="entry name" value="GGDEF"/>
    <property type="match status" value="1"/>
</dbReference>
<dbReference type="RefSeq" id="WP_148667801.1">
    <property type="nucleotide sequence ID" value="NZ_DF970160.1"/>
</dbReference>
<dbReference type="Gene3D" id="3.30.450.40">
    <property type="match status" value="1"/>
</dbReference>
<feature type="domain" description="GGDEF" evidence="4">
    <location>
        <begin position="329"/>
        <end position="465"/>
    </location>
</feature>
<dbReference type="PANTHER" id="PTHR45138:SF9">
    <property type="entry name" value="DIGUANYLATE CYCLASE DGCM-RELATED"/>
    <property type="match status" value="1"/>
</dbReference>
<dbReference type="InterPro" id="IPR029787">
    <property type="entry name" value="Nucleotide_cyclase"/>
</dbReference>